<evidence type="ECO:0000313" key="3">
    <source>
        <dbReference type="EMBL" id="KAJ6218061.1"/>
    </source>
</evidence>
<keyword evidence="1" id="KW-0175">Coiled coil</keyword>
<evidence type="ECO:0000256" key="1">
    <source>
        <dbReference type="SAM" id="Coils"/>
    </source>
</evidence>
<dbReference type="OMA" id="QWDEHKK"/>
<dbReference type="SMART" id="SM00591">
    <property type="entry name" value="RWD"/>
    <property type="match status" value="1"/>
</dbReference>
<evidence type="ECO:0000259" key="2">
    <source>
        <dbReference type="PROSITE" id="PS50908"/>
    </source>
</evidence>
<dbReference type="InterPro" id="IPR032378">
    <property type="entry name" value="ZC3H15/TMA46_C"/>
</dbReference>
<protein>
    <recommendedName>
        <fullName evidence="2">RWD domain-containing protein</fullName>
    </recommendedName>
</protein>
<dbReference type="SUPFAM" id="SSF54495">
    <property type="entry name" value="UBC-like"/>
    <property type="match status" value="1"/>
</dbReference>
<dbReference type="EMBL" id="JAPWDV010000003">
    <property type="protein sequence ID" value="KAJ6218061.1"/>
    <property type="molecule type" value="Genomic_DNA"/>
</dbReference>
<feature type="coiled-coil region" evidence="1">
    <location>
        <begin position="91"/>
        <end position="118"/>
    </location>
</feature>
<gene>
    <name evidence="3" type="ORF">RDWZM_009218</name>
</gene>
<dbReference type="PANTHER" id="PTHR12292">
    <property type="entry name" value="RWD DOMAIN-CONTAINING PROTEIN"/>
    <property type="match status" value="1"/>
</dbReference>
<dbReference type="Pfam" id="PF16543">
    <property type="entry name" value="DFRP_C"/>
    <property type="match status" value="1"/>
</dbReference>
<proteinExistence type="predicted"/>
<reference evidence="3" key="1">
    <citation type="submission" date="2022-12" db="EMBL/GenBank/DDBJ databases">
        <title>Genome assemblies of Blomia tropicalis.</title>
        <authorList>
            <person name="Cui Y."/>
        </authorList>
    </citation>
    <scope>NUCLEOTIDE SEQUENCE</scope>
    <source>
        <tissue evidence="3">Adult mites</tissue>
    </source>
</reference>
<dbReference type="Pfam" id="PF05773">
    <property type="entry name" value="RWD"/>
    <property type="match status" value="1"/>
</dbReference>
<dbReference type="InterPro" id="IPR016135">
    <property type="entry name" value="UBQ-conjugating_enzyme/RWD"/>
</dbReference>
<keyword evidence="4" id="KW-1185">Reference proteome</keyword>
<comment type="caution">
    <text evidence="3">The sequence shown here is derived from an EMBL/GenBank/DDBJ whole genome shotgun (WGS) entry which is preliminary data.</text>
</comment>
<accession>A0A9Q0RKU8</accession>
<dbReference type="InterPro" id="IPR006575">
    <property type="entry name" value="RWD_dom"/>
</dbReference>
<dbReference type="Proteomes" id="UP001142055">
    <property type="component" value="Chromosome 3"/>
</dbReference>
<organism evidence="3 4">
    <name type="scientific">Blomia tropicalis</name>
    <name type="common">Mite</name>
    <dbReference type="NCBI Taxonomy" id="40697"/>
    <lineage>
        <taxon>Eukaryota</taxon>
        <taxon>Metazoa</taxon>
        <taxon>Ecdysozoa</taxon>
        <taxon>Arthropoda</taxon>
        <taxon>Chelicerata</taxon>
        <taxon>Arachnida</taxon>
        <taxon>Acari</taxon>
        <taxon>Acariformes</taxon>
        <taxon>Sarcoptiformes</taxon>
        <taxon>Astigmata</taxon>
        <taxon>Glycyphagoidea</taxon>
        <taxon>Echimyopodidae</taxon>
        <taxon>Blomia</taxon>
    </lineage>
</organism>
<sequence length="205" mass="24164">MSFEEQQRDELDALSAIYFNEYNYQLTLLFSFPPTYPDVAPEIEILESDNLEDRDELEILDQLSDMVQENLGLAMVFTLVNQTQEWINLLKDRKKLERQEEEERKKKELEELEHKKFEGTRVTVESFIQWKLKFDSEMALKEKTNKNDLAGKLTGKEMFMTDKNLIDSDLSFVDGNEDTDVQVDESLFADMEELEDFDEEEDISS</sequence>
<feature type="domain" description="RWD" evidence="2">
    <location>
        <begin position="1"/>
        <end position="90"/>
    </location>
</feature>
<name>A0A9Q0RKU8_BLOTA</name>
<dbReference type="AlphaFoldDB" id="A0A9Q0RKU8"/>
<dbReference type="InterPro" id="IPR040213">
    <property type="entry name" value="GIR2-like"/>
</dbReference>
<dbReference type="Gene3D" id="3.10.110.10">
    <property type="entry name" value="Ubiquitin Conjugating Enzyme"/>
    <property type="match status" value="1"/>
</dbReference>
<evidence type="ECO:0000313" key="4">
    <source>
        <dbReference type="Proteomes" id="UP001142055"/>
    </source>
</evidence>
<dbReference type="PROSITE" id="PS50908">
    <property type="entry name" value="RWD"/>
    <property type="match status" value="1"/>
</dbReference>